<proteinExistence type="predicted"/>
<feature type="transmembrane region" description="Helical" evidence="1">
    <location>
        <begin position="259"/>
        <end position="281"/>
    </location>
</feature>
<dbReference type="AlphaFoldDB" id="A0A517ZHI0"/>
<keyword evidence="1" id="KW-1133">Transmembrane helix</keyword>
<accession>A0A517ZHI0</accession>
<protein>
    <recommendedName>
        <fullName evidence="4">Glycosyltransferase RgtA/B/C/D-like domain-containing protein</fullName>
    </recommendedName>
</protein>
<keyword evidence="1" id="KW-0472">Membrane</keyword>
<feature type="transmembrane region" description="Helical" evidence="1">
    <location>
        <begin position="333"/>
        <end position="351"/>
    </location>
</feature>
<feature type="transmembrane region" description="Helical" evidence="1">
    <location>
        <begin position="171"/>
        <end position="198"/>
    </location>
</feature>
<gene>
    <name evidence="2" type="ORF">Mal52_03890</name>
</gene>
<sequence>MKPLTTNDNSVIPKSYRALLLVMILASVLPIWATDHFPSQNGPWYLLASHVMRNYENPEFNYADYYIRHWHPIPHALHTYLMFAFSYVAPPLIAMKLALTVYAIALPLSIFYFLSIAAPDKRFLGFFAFVLIHHYTFYRGYHNFCLSIPLYFFNLGYWLKHKDDFKLKHSLIMAVMTSFLFVAHLFGFLLLACSIGWYRWIETKSFIKGTISAVTASWAGWLLLLDFIYLNSQENSWADPDELEFLRPHTAVEYVFRKFFYSMSVPAYILGAAMLVWPTYLLWRRVSQSPGSWGQKIRSTITHPMVALFLVLCVSYFFVPYKVINWHYANSRLLPFIFILALACAGPIPQWGKRQRGFQACFLATVCAAGIGIDLLMSWEVVEAEKKIANYTSGIEHFDANSTLLPIHLDNPARGQVRPLTRAHEYYNIAKGGVNNEGAAYFNTLVPIWYREYPVSKMLPDYDEKAPEESIQSISKVYDFVLVMGDDDELRTRLTNAGYLNVHTAGNVDLFRNQKKLGNKSSTSQGS</sequence>
<dbReference type="RefSeq" id="WP_145373953.1">
    <property type="nucleotide sequence ID" value="NZ_CP036276.1"/>
</dbReference>
<organism evidence="2 3">
    <name type="scientific">Symmachiella dynata</name>
    <dbReference type="NCBI Taxonomy" id="2527995"/>
    <lineage>
        <taxon>Bacteria</taxon>
        <taxon>Pseudomonadati</taxon>
        <taxon>Planctomycetota</taxon>
        <taxon>Planctomycetia</taxon>
        <taxon>Planctomycetales</taxon>
        <taxon>Planctomycetaceae</taxon>
        <taxon>Symmachiella</taxon>
    </lineage>
</organism>
<feature type="transmembrane region" description="Helical" evidence="1">
    <location>
        <begin position="301"/>
        <end position="321"/>
    </location>
</feature>
<evidence type="ECO:0000313" key="3">
    <source>
        <dbReference type="Proteomes" id="UP000319383"/>
    </source>
</evidence>
<reference evidence="2 3" key="1">
    <citation type="submission" date="2019-02" db="EMBL/GenBank/DDBJ databases">
        <title>Deep-cultivation of Planctomycetes and their phenomic and genomic characterization uncovers novel biology.</title>
        <authorList>
            <person name="Wiegand S."/>
            <person name="Jogler M."/>
            <person name="Boedeker C."/>
            <person name="Pinto D."/>
            <person name="Vollmers J."/>
            <person name="Rivas-Marin E."/>
            <person name="Kohn T."/>
            <person name="Peeters S.H."/>
            <person name="Heuer A."/>
            <person name="Rast P."/>
            <person name="Oberbeckmann S."/>
            <person name="Bunk B."/>
            <person name="Jeske O."/>
            <person name="Meyerdierks A."/>
            <person name="Storesund J.E."/>
            <person name="Kallscheuer N."/>
            <person name="Luecker S."/>
            <person name="Lage O.M."/>
            <person name="Pohl T."/>
            <person name="Merkel B.J."/>
            <person name="Hornburger P."/>
            <person name="Mueller R.-W."/>
            <person name="Bruemmer F."/>
            <person name="Labrenz M."/>
            <person name="Spormann A.M."/>
            <person name="Op den Camp H."/>
            <person name="Overmann J."/>
            <person name="Amann R."/>
            <person name="Jetten M.S.M."/>
            <person name="Mascher T."/>
            <person name="Medema M.H."/>
            <person name="Devos D.P."/>
            <person name="Kaster A.-K."/>
            <person name="Ovreas L."/>
            <person name="Rohde M."/>
            <person name="Galperin M.Y."/>
            <person name="Jogler C."/>
        </authorList>
    </citation>
    <scope>NUCLEOTIDE SEQUENCE [LARGE SCALE GENOMIC DNA]</scope>
    <source>
        <strain evidence="2 3">Mal52</strain>
    </source>
</reference>
<dbReference type="EMBL" id="CP036276">
    <property type="protein sequence ID" value="QDU41934.1"/>
    <property type="molecule type" value="Genomic_DNA"/>
</dbReference>
<feature type="transmembrane region" description="Helical" evidence="1">
    <location>
        <begin position="138"/>
        <end position="159"/>
    </location>
</feature>
<feature type="transmembrane region" description="Helical" evidence="1">
    <location>
        <begin position="97"/>
        <end position="118"/>
    </location>
</feature>
<keyword evidence="1" id="KW-0812">Transmembrane</keyword>
<evidence type="ECO:0000256" key="1">
    <source>
        <dbReference type="SAM" id="Phobius"/>
    </source>
</evidence>
<dbReference type="KEGG" id="sdyn:Mal52_03890"/>
<evidence type="ECO:0000313" key="2">
    <source>
        <dbReference type="EMBL" id="QDU41934.1"/>
    </source>
</evidence>
<dbReference type="Proteomes" id="UP000319383">
    <property type="component" value="Chromosome"/>
</dbReference>
<name>A0A517ZHI0_9PLAN</name>
<keyword evidence="3" id="KW-1185">Reference proteome</keyword>
<evidence type="ECO:0008006" key="4">
    <source>
        <dbReference type="Google" id="ProtNLM"/>
    </source>
</evidence>